<reference evidence="17" key="2">
    <citation type="submission" date="2025-09" db="UniProtKB">
        <authorList>
            <consortium name="Ensembl"/>
        </authorList>
    </citation>
    <scope>IDENTIFICATION</scope>
</reference>
<sequence>MAAEGYQYRALYDYKKEREEDINLHVGDILTVTKGALGALGYSDGLEERPEDIGWLPGFNETTQEKGDFPGTYVEFIGKKRISPPTPKPRPPRPLPMAPGSSKADSGDEQGELLTVCLLQPNPNTMFLVPGIGMQLFVCTVLNKTMFTNVCVLCSDPPSADLDQMDLQMLCDGLSRYLQDLPQPVILPAIYSQLVHTAQEVQSPEECAQQLRHIASAPSLPAQYWLTFHCLLRHWSRVCHNAPKNLLSSRTLGEIFSPVLFRQQAASPDAHIKIIETLVTSEWTEAQAAPALPPKPPKPTAPAVTNNGMNNNMALQDGEWYWGDISREEVNEKLRDTADGTFLVRDASTKMHGDYTLTLRKGGNNKLIKIFHRDGKYGFSDPLTFNSVVELINHYRNESLAQYNPKLDVKLQFPVSKHQQDQVVKEDNIEAVGKKLHEYHQQYQEKNREYDRLYEEYTRTSQEIQMKRTAIEAFNETIKIFEEQCQTQERYSKEYIEKFRREGNDKEIQRIMGNYEKLKSRISEIVDSKRRLEEDLKKQAADYREIDKRMNSIKPDLIQLRKTRDQYLMWLTQKGVRQKKLNEWLEIKNENTEDQYSMVDDDEDLPHHDERSWKLGNINRLQAEALLRGKRDGTFLVRDSSKAGCYACSVVVEGEVKHCVINKTPSGFGFAEPYNLYNSLKELVLHYQHTSLVQHNDSLNVTLAHPVYAQQKR</sequence>
<evidence type="ECO:0000313" key="18">
    <source>
        <dbReference type="Proteomes" id="UP000694402"/>
    </source>
</evidence>
<evidence type="ECO:0000256" key="3">
    <source>
        <dbReference type="ARBA" id="ARBA00022443"/>
    </source>
</evidence>
<dbReference type="FunFam" id="3.30.505.10:FF:000014">
    <property type="entry name" value="Phosphatidylinositol 3-kinase regulatory subunit alpha"/>
    <property type="match status" value="1"/>
</dbReference>
<feature type="domain" description="SH2" evidence="14">
    <location>
        <begin position="613"/>
        <end position="707"/>
    </location>
</feature>
<name>A0A8C8F2M3_ONCTS</name>
<dbReference type="GO" id="GO:0005096">
    <property type="term" value="F:GTPase activator activity"/>
    <property type="evidence" value="ECO:0007669"/>
    <property type="project" value="UniProtKB-KW"/>
</dbReference>
<keyword evidence="5" id="KW-0597">Phosphoprotein</keyword>
<comment type="similarity">
    <text evidence="1">Belongs to the PI3K p85 subunit family.</text>
</comment>
<dbReference type="InterPro" id="IPR044124">
    <property type="entry name" value="ISH2_PIK3R1"/>
</dbReference>
<dbReference type="Ensembl" id="ENSOTST00005030670.2">
    <property type="protein sequence ID" value="ENSOTSP00005028392.2"/>
    <property type="gene ID" value="ENSOTSG00005010300.2"/>
</dbReference>
<dbReference type="SUPFAM" id="SSF55550">
    <property type="entry name" value="SH2 domain"/>
    <property type="match status" value="2"/>
</dbReference>
<dbReference type="AlphaFoldDB" id="A0A8C8F2M3"/>
<dbReference type="SUPFAM" id="SSF48350">
    <property type="entry name" value="GTPase activation domain, GAP"/>
    <property type="match status" value="1"/>
</dbReference>
<dbReference type="PRINTS" id="PR00678">
    <property type="entry name" value="PI3KINASEP85"/>
</dbReference>
<dbReference type="GO" id="GO:0005942">
    <property type="term" value="C:phosphatidylinositol 3-kinase complex"/>
    <property type="evidence" value="ECO:0007669"/>
    <property type="project" value="TreeGrafter"/>
</dbReference>
<evidence type="ECO:0000256" key="9">
    <source>
        <dbReference type="ARBA" id="ARBA00031433"/>
    </source>
</evidence>
<dbReference type="GeneTree" id="ENSGT00940000155553"/>
<dbReference type="InterPro" id="IPR035591">
    <property type="entry name" value="PI3K_p85alpha_SH3"/>
</dbReference>
<feature type="domain" description="SH2" evidence="14">
    <location>
        <begin position="320"/>
        <end position="415"/>
    </location>
</feature>
<evidence type="ECO:0000313" key="17">
    <source>
        <dbReference type="Ensembl" id="ENSOTSP00005028392.2"/>
    </source>
</evidence>
<keyword evidence="8" id="KW-0449">Lipoprotein</keyword>
<evidence type="ECO:0000256" key="6">
    <source>
        <dbReference type="ARBA" id="ARBA00022737"/>
    </source>
</evidence>
<protein>
    <recommendedName>
        <fullName evidence="2">Phosphatidylinositol 3-kinase regulatory subunit alpha</fullName>
    </recommendedName>
    <alternativeName>
        <fullName evidence="9">Phosphatidylinositol 3-kinase 85 kDa regulatory subunit alpha</fullName>
    </alternativeName>
</protein>
<dbReference type="Pfam" id="PF00620">
    <property type="entry name" value="RhoGAP"/>
    <property type="match status" value="1"/>
</dbReference>
<evidence type="ECO:0000256" key="1">
    <source>
        <dbReference type="ARBA" id="ARBA00009442"/>
    </source>
</evidence>
<evidence type="ECO:0000256" key="4">
    <source>
        <dbReference type="ARBA" id="ARBA00022468"/>
    </source>
</evidence>
<dbReference type="Gene3D" id="3.30.505.10">
    <property type="entry name" value="SH2 domain"/>
    <property type="match status" value="2"/>
</dbReference>
<evidence type="ECO:0000259" key="15">
    <source>
        <dbReference type="PROSITE" id="PS50002"/>
    </source>
</evidence>
<dbReference type="CDD" id="cd11910">
    <property type="entry name" value="SH3_PI3K_p85alpha"/>
    <property type="match status" value="1"/>
</dbReference>
<dbReference type="CDD" id="cd09942">
    <property type="entry name" value="SH2_nSH2_p85_like"/>
    <property type="match status" value="1"/>
</dbReference>
<keyword evidence="7 10" id="KW-0727">SH2 domain</keyword>
<dbReference type="Gene3D" id="2.30.30.40">
    <property type="entry name" value="SH3 Domains"/>
    <property type="match status" value="1"/>
</dbReference>
<dbReference type="InterPro" id="IPR001452">
    <property type="entry name" value="SH3_domain"/>
</dbReference>
<dbReference type="InterPro" id="IPR035020">
    <property type="entry name" value="PI3kinase_P85_cSH2"/>
</dbReference>
<dbReference type="FunFam" id="2.30.30.40:FF:000075">
    <property type="entry name" value="phosphatidylinositol 3-kinase regulatory subunit alpha"/>
    <property type="match status" value="1"/>
</dbReference>
<feature type="domain" description="SH3" evidence="15">
    <location>
        <begin position="3"/>
        <end position="79"/>
    </location>
</feature>
<dbReference type="InterPro" id="IPR000980">
    <property type="entry name" value="SH2"/>
</dbReference>
<dbReference type="FunFam" id="3.30.505.10:FF:000006">
    <property type="entry name" value="Phosphatidylinositol 3-kinase regulatory subunit alpha"/>
    <property type="match status" value="1"/>
</dbReference>
<evidence type="ECO:0000256" key="13">
    <source>
        <dbReference type="SAM" id="MobiDB-lite"/>
    </source>
</evidence>
<dbReference type="InterPro" id="IPR008936">
    <property type="entry name" value="Rho_GTPase_activation_prot"/>
</dbReference>
<dbReference type="FunFam" id="1.10.287.1490:FF:000001">
    <property type="entry name" value="Putative phosphatidylinositol 3-kinase regulatory subunit alpha"/>
    <property type="match status" value="1"/>
</dbReference>
<dbReference type="InterPro" id="IPR036860">
    <property type="entry name" value="SH2_dom_sf"/>
</dbReference>
<dbReference type="Gene3D" id="1.10.555.10">
    <property type="entry name" value="Rho GTPase activation protein"/>
    <property type="match status" value="1"/>
</dbReference>
<dbReference type="SUPFAM" id="SSF50044">
    <property type="entry name" value="SH3-domain"/>
    <property type="match status" value="1"/>
</dbReference>
<dbReference type="SMART" id="SM00324">
    <property type="entry name" value="RhoGAP"/>
    <property type="match status" value="1"/>
</dbReference>
<dbReference type="Proteomes" id="UP000694402">
    <property type="component" value="Unassembled WGS sequence"/>
</dbReference>
<dbReference type="PRINTS" id="PR00401">
    <property type="entry name" value="SH2DOMAIN"/>
</dbReference>
<dbReference type="InterPro" id="IPR032498">
    <property type="entry name" value="PI3K_P85_iSH2"/>
</dbReference>
<evidence type="ECO:0000256" key="8">
    <source>
        <dbReference type="ARBA" id="ARBA00023288"/>
    </source>
</evidence>
<feature type="region of interest" description="Disordered" evidence="13">
    <location>
        <begin position="79"/>
        <end position="108"/>
    </location>
</feature>
<dbReference type="CDD" id="cd09930">
    <property type="entry name" value="SH2_cSH2_p85_like"/>
    <property type="match status" value="1"/>
</dbReference>
<dbReference type="Gene3D" id="1.10.287.1490">
    <property type="match status" value="1"/>
</dbReference>
<dbReference type="PROSITE" id="PS50238">
    <property type="entry name" value="RHOGAP"/>
    <property type="match status" value="1"/>
</dbReference>
<gene>
    <name evidence="17" type="primary">PIK3R1</name>
</gene>
<organism evidence="17 18">
    <name type="scientific">Oncorhynchus tshawytscha</name>
    <name type="common">Chinook salmon</name>
    <name type="synonym">Salmo tshawytscha</name>
    <dbReference type="NCBI Taxonomy" id="74940"/>
    <lineage>
        <taxon>Eukaryota</taxon>
        <taxon>Metazoa</taxon>
        <taxon>Chordata</taxon>
        <taxon>Craniata</taxon>
        <taxon>Vertebrata</taxon>
        <taxon>Euteleostomi</taxon>
        <taxon>Actinopterygii</taxon>
        <taxon>Neopterygii</taxon>
        <taxon>Teleostei</taxon>
        <taxon>Protacanthopterygii</taxon>
        <taxon>Salmoniformes</taxon>
        <taxon>Salmonidae</taxon>
        <taxon>Salmoninae</taxon>
        <taxon>Oncorhynchus</taxon>
    </lineage>
</organism>
<dbReference type="GO" id="GO:0046854">
    <property type="term" value="P:phosphatidylinositol phosphate biosynthetic process"/>
    <property type="evidence" value="ECO:0007669"/>
    <property type="project" value="TreeGrafter"/>
</dbReference>
<dbReference type="InterPro" id="IPR035022">
    <property type="entry name" value="PI3kinase_P85_nSH2"/>
</dbReference>
<evidence type="ECO:0000256" key="5">
    <source>
        <dbReference type="ARBA" id="ARBA00022553"/>
    </source>
</evidence>
<evidence type="ECO:0000256" key="7">
    <source>
        <dbReference type="ARBA" id="ARBA00022999"/>
    </source>
</evidence>
<proteinExistence type="inferred from homology"/>
<dbReference type="SMART" id="SM00252">
    <property type="entry name" value="SH2"/>
    <property type="match status" value="2"/>
</dbReference>
<dbReference type="InterPro" id="IPR000198">
    <property type="entry name" value="RhoGAP_dom"/>
</dbReference>
<dbReference type="Pfam" id="PF16454">
    <property type="entry name" value="PI3K_P85_iSH2"/>
    <property type="match status" value="1"/>
</dbReference>
<keyword evidence="12" id="KW-0175">Coiled coil</keyword>
<feature type="coiled-coil region" evidence="12">
    <location>
        <begin position="429"/>
        <end position="463"/>
    </location>
</feature>
<evidence type="ECO:0000259" key="16">
    <source>
        <dbReference type="PROSITE" id="PS50238"/>
    </source>
</evidence>
<feature type="coiled-coil region" evidence="12">
    <location>
        <begin position="515"/>
        <end position="549"/>
    </location>
</feature>
<keyword evidence="18" id="KW-1185">Reference proteome</keyword>
<keyword evidence="4" id="KW-0343">GTPase activation</keyword>
<dbReference type="GO" id="GO:0008286">
    <property type="term" value="P:insulin receptor signaling pathway"/>
    <property type="evidence" value="ECO:0007669"/>
    <property type="project" value="TreeGrafter"/>
</dbReference>
<evidence type="ECO:0000256" key="2">
    <source>
        <dbReference type="ARBA" id="ARBA00013911"/>
    </source>
</evidence>
<dbReference type="InterPro" id="IPR036028">
    <property type="entry name" value="SH3-like_dom_sf"/>
</dbReference>
<evidence type="ECO:0000259" key="14">
    <source>
        <dbReference type="PROSITE" id="PS50001"/>
    </source>
</evidence>
<dbReference type="GO" id="GO:0046935">
    <property type="term" value="F:1-phosphatidylinositol-3-kinase regulator activity"/>
    <property type="evidence" value="ECO:0007669"/>
    <property type="project" value="TreeGrafter"/>
</dbReference>
<keyword evidence="6" id="KW-0677">Repeat</keyword>
<dbReference type="Pfam" id="PF00017">
    <property type="entry name" value="SH2"/>
    <property type="match status" value="2"/>
</dbReference>
<evidence type="ECO:0000256" key="11">
    <source>
        <dbReference type="PROSITE-ProRule" id="PRU00192"/>
    </source>
</evidence>
<reference evidence="17" key="1">
    <citation type="submission" date="2025-08" db="UniProtKB">
        <authorList>
            <consortium name="Ensembl"/>
        </authorList>
    </citation>
    <scope>IDENTIFICATION</scope>
</reference>
<feature type="domain" description="Rho-GAP" evidence="16">
    <location>
        <begin position="95"/>
        <end position="286"/>
    </location>
</feature>
<dbReference type="CDD" id="cd12924">
    <property type="entry name" value="iSH2_PIK3R1"/>
    <property type="match status" value="1"/>
</dbReference>
<dbReference type="PANTHER" id="PTHR10155">
    <property type="entry name" value="PHOSPHATIDYLINOSITOL 3-KINASE REGULATORY SUBUNIT"/>
    <property type="match status" value="1"/>
</dbReference>
<evidence type="ECO:0000256" key="10">
    <source>
        <dbReference type="PROSITE-ProRule" id="PRU00191"/>
    </source>
</evidence>
<dbReference type="PROSITE" id="PS50002">
    <property type="entry name" value="SH3"/>
    <property type="match status" value="1"/>
</dbReference>
<dbReference type="SMART" id="SM00326">
    <property type="entry name" value="SH3"/>
    <property type="match status" value="1"/>
</dbReference>
<dbReference type="PANTHER" id="PTHR10155:SF3">
    <property type="entry name" value="PHOSPHATIDYLINOSITOL 3-KINASE REGULATORY SUBUNIT ALPHA"/>
    <property type="match status" value="1"/>
</dbReference>
<dbReference type="PROSITE" id="PS50001">
    <property type="entry name" value="SH2"/>
    <property type="match status" value="2"/>
</dbReference>
<feature type="compositionally biased region" description="Pro residues" evidence="13">
    <location>
        <begin position="84"/>
        <end position="97"/>
    </location>
</feature>
<accession>A0A8C8F2M3</accession>
<evidence type="ECO:0000256" key="12">
    <source>
        <dbReference type="SAM" id="Coils"/>
    </source>
</evidence>
<keyword evidence="3 11" id="KW-0728">SH3 domain</keyword>